<evidence type="ECO:0000313" key="10">
    <source>
        <dbReference type="Proteomes" id="UP000727962"/>
    </source>
</evidence>
<keyword evidence="5" id="KW-0520">NAD</keyword>
<accession>A0A931LTX6</accession>
<dbReference type="SUPFAM" id="SSF51735">
    <property type="entry name" value="NAD(P)-binding Rossmann-fold domains"/>
    <property type="match status" value="1"/>
</dbReference>
<dbReference type="InterPro" id="IPR006097">
    <property type="entry name" value="Glu/Leu/Phe/Val/Trp_DH_dimer"/>
</dbReference>
<dbReference type="PRINTS" id="PR00082">
    <property type="entry name" value="GLFDHDRGNASE"/>
</dbReference>
<dbReference type="InterPro" id="IPR033922">
    <property type="entry name" value="NAD_bind_Glu_DH"/>
</dbReference>
<proteinExistence type="inferred from homology"/>
<dbReference type="EMBL" id="JACOSL010000062">
    <property type="protein sequence ID" value="MBI1757415.1"/>
    <property type="molecule type" value="Genomic_DNA"/>
</dbReference>
<sequence length="415" mass="45085">MTTNVLQMARDQLAIAVKYLDIDPGLHQVLNFPKRQITVHFPVVLDDGSIRVFEGYRVQHNSSRGPTKGGIRYHPDVDLDDTTALAMWMTWKCAVANIPYGGAKGSVKVDPKELSIRELEKMTRRFVTEINIILGERTDIPAPDIGTNGQVMAWIMDTFSMQQGYTVPGVVTGKPIELGGSEGRIEATGRGVVVSAEEAAKVINLNLAGARIVVQGFGNVGSIAARLIEEAGATVVAVSDALGGVYNPKGLPVSELCRRYSGRDGGVQEHKDAERVTNKEILELPCDVLIPAAISAQITGENAGKVKAKLVVEGANGPCTIEADHILSDRGVFVVPDIVANAGGVVVSYFEWVQDLQNFFWDENEVNRRLERIMKNSFATVESTMRAHKTDMRTAAYIIGVKRVADATKTRGIFP</sequence>
<evidence type="ECO:0000256" key="3">
    <source>
        <dbReference type="PIRNR" id="PIRNR000185"/>
    </source>
</evidence>
<evidence type="ECO:0000256" key="6">
    <source>
        <dbReference type="PIRSR" id="PIRSR000185-3"/>
    </source>
</evidence>
<dbReference type="GO" id="GO:0004352">
    <property type="term" value="F:glutamate dehydrogenase (NAD+) activity"/>
    <property type="evidence" value="ECO:0007669"/>
    <property type="project" value="TreeGrafter"/>
</dbReference>
<evidence type="ECO:0000256" key="7">
    <source>
        <dbReference type="RuleBase" id="RU004417"/>
    </source>
</evidence>
<keyword evidence="2 3" id="KW-0560">Oxidoreductase</keyword>
<evidence type="ECO:0000313" key="9">
    <source>
        <dbReference type="EMBL" id="MBI1757415.1"/>
    </source>
</evidence>
<dbReference type="PANTHER" id="PTHR11606">
    <property type="entry name" value="GLUTAMATE DEHYDROGENASE"/>
    <property type="match status" value="1"/>
</dbReference>
<comment type="similarity">
    <text evidence="1 3 7">Belongs to the Glu/Leu/Phe/Val dehydrogenases family.</text>
</comment>
<reference evidence="9" key="1">
    <citation type="submission" date="2020-07" db="EMBL/GenBank/DDBJ databases">
        <title>Huge and variable diversity of episymbiotic CPR bacteria and DPANN archaea in groundwater ecosystems.</title>
        <authorList>
            <person name="He C.Y."/>
            <person name="Keren R."/>
            <person name="Whittaker M."/>
            <person name="Farag I.F."/>
            <person name="Doudna J."/>
            <person name="Cate J.H.D."/>
            <person name="Banfield J.F."/>
        </authorList>
    </citation>
    <scope>NUCLEOTIDE SEQUENCE</scope>
    <source>
        <strain evidence="9">NC_groundwater_17_Pr7_B-0.1um_64_12</strain>
    </source>
</reference>
<dbReference type="InterPro" id="IPR014362">
    <property type="entry name" value="Glu_DH"/>
</dbReference>
<dbReference type="InterPro" id="IPR006096">
    <property type="entry name" value="Glu/Leu/Phe/Val/Trp_DH_C"/>
</dbReference>
<evidence type="ECO:0000256" key="1">
    <source>
        <dbReference type="ARBA" id="ARBA00006382"/>
    </source>
</evidence>
<dbReference type="Pfam" id="PF00208">
    <property type="entry name" value="ELFV_dehydrog"/>
    <property type="match status" value="1"/>
</dbReference>
<evidence type="ECO:0000256" key="2">
    <source>
        <dbReference type="ARBA" id="ARBA00023002"/>
    </source>
</evidence>
<dbReference type="Pfam" id="PF02812">
    <property type="entry name" value="ELFV_dehydrog_N"/>
    <property type="match status" value="1"/>
</dbReference>
<gene>
    <name evidence="9" type="ORF">HYR64_09950</name>
</gene>
<feature type="binding site" evidence="5">
    <location>
        <position position="68"/>
    </location>
    <ligand>
        <name>substrate</name>
    </ligand>
</feature>
<dbReference type="InterPro" id="IPR006095">
    <property type="entry name" value="Glu/Leu/Phe/Val/Trp_DH"/>
</dbReference>
<dbReference type="SUPFAM" id="SSF53223">
    <property type="entry name" value="Aminoacid dehydrogenase-like, N-terminal domain"/>
    <property type="match status" value="1"/>
</dbReference>
<dbReference type="PANTHER" id="PTHR11606:SF13">
    <property type="entry name" value="GLUTAMATE DEHYDROGENASE 1, MITOCHONDRIAL"/>
    <property type="match status" value="1"/>
</dbReference>
<dbReference type="CDD" id="cd01076">
    <property type="entry name" value="NAD_bind_1_Glu_DH"/>
    <property type="match status" value="1"/>
</dbReference>
<dbReference type="AlphaFoldDB" id="A0A931LTX6"/>
<comment type="caution">
    <text evidence="9">The sequence shown here is derived from an EMBL/GenBank/DDBJ whole genome shotgun (WGS) entry which is preliminary data.</text>
</comment>
<dbReference type="InterPro" id="IPR036291">
    <property type="entry name" value="NAD(P)-bd_dom_sf"/>
</dbReference>
<organism evidence="9 10">
    <name type="scientific">Fimbriimonas ginsengisoli</name>
    <dbReference type="NCBI Taxonomy" id="1005039"/>
    <lineage>
        <taxon>Bacteria</taxon>
        <taxon>Bacillati</taxon>
        <taxon>Armatimonadota</taxon>
        <taxon>Fimbriimonadia</taxon>
        <taxon>Fimbriimonadales</taxon>
        <taxon>Fimbriimonadaceae</taxon>
        <taxon>Fimbriimonas</taxon>
    </lineage>
</organism>
<evidence type="ECO:0000256" key="5">
    <source>
        <dbReference type="PIRSR" id="PIRSR000185-2"/>
    </source>
</evidence>
<evidence type="ECO:0000259" key="8">
    <source>
        <dbReference type="SMART" id="SM00839"/>
    </source>
</evidence>
<dbReference type="PIRSF" id="PIRSF000185">
    <property type="entry name" value="Glu_DH"/>
    <property type="match status" value="1"/>
</dbReference>
<dbReference type="Gene3D" id="3.40.50.720">
    <property type="entry name" value="NAD(P)-binding Rossmann-like Domain"/>
    <property type="match status" value="1"/>
</dbReference>
<dbReference type="InterPro" id="IPR046346">
    <property type="entry name" value="Aminoacid_DH-like_N_sf"/>
</dbReference>
<dbReference type="SMART" id="SM00839">
    <property type="entry name" value="ELFV_dehydrog"/>
    <property type="match status" value="1"/>
</dbReference>
<feature type="binding site" evidence="5">
    <location>
        <position position="92"/>
    </location>
    <ligand>
        <name>substrate</name>
    </ligand>
</feature>
<protein>
    <recommendedName>
        <fullName evidence="3">Glutamate dehydrogenase</fullName>
    </recommendedName>
</protein>
<feature type="active site" description="Proton donor" evidence="4">
    <location>
        <position position="104"/>
    </location>
</feature>
<dbReference type="FunFam" id="3.40.50.10860:FF:000003">
    <property type="entry name" value="Glutamate dehydrogenase"/>
    <property type="match status" value="1"/>
</dbReference>
<feature type="domain" description="Glutamate/phenylalanine/leucine/valine/L-tryptophan dehydrogenase C-terminal" evidence="8">
    <location>
        <begin position="181"/>
        <end position="412"/>
    </location>
</feature>
<dbReference type="GO" id="GO:0006538">
    <property type="term" value="P:L-glutamate catabolic process"/>
    <property type="evidence" value="ECO:0007669"/>
    <property type="project" value="TreeGrafter"/>
</dbReference>
<evidence type="ECO:0000256" key="4">
    <source>
        <dbReference type="PIRSR" id="PIRSR000185-1"/>
    </source>
</evidence>
<keyword evidence="5" id="KW-0547">Nucleotide-binding</keyword>
<name>A0A931LTX6_FIMGI</name>
<feature type="binding site" evidence="5">
    <location>
        <position position="219"/>
    </location>
    <ligand>
        <name>NAD(+)</name>
        <dbReference type="ChEBI" id="CHEBI:57540"/>
    </ligand>
</feature>
<dbReference type="GO" id="GO:0000166">
    <property type="term" value="F:nucleotide binding"/>
    <property type="evidence" value="ECO:0007669"/>
    <property type="project" value="UniProtKB-KW"/>
</dbReference>
<dbReference type="Proteomes" id="UP000727962">
    <property type="component" value="Unassembled WGS sequence"/>
</dbReference>
<feature type="binding site" evidence="5">
    <location>
        <position position="188"/>
    </location>
    <ligand>
        <name>NAD(+)</name>
        <dbReference type="ChEBI" id="CHEBI:57540"/>
    </ligand>
</feature>
<feature type="site" description="Important for catalysis" evidence="6">
    <location>
        <position position="144"/>
    </location>
</feature>
<dbReference type="Gene3D" id="3.40.50.10860">
    <property type="entry name" value="Leucine Dehydrogenase, chain A, domain 1"/>
    <property type="match status" value="1"/>
</dbReference>
<feature type="binding site" evidence="5">
    <location>
        <position position="348"/>
    </location>
    <ligand>
        <name>substrate</name>
    </ligand>
</feature>